<dbReference type="InterPro" id="IPR050971">
    <property type="entry name" value="Cadherin-domain_protein"/>
</dbReference>
<accession>A0A8C0BSB0</accession>
<proteinExistence type="predicted"/>
<evidence type="ECO:0000256" key="2">
    <source>
        <dbReference type="ARBA" id="ARBA00022475"/>
    </source>
</evidence>
<organism evidence="10 11">
    <name type="scientific">Buteo japonicus</name>
    <dbReference type="NCBI Taxonomy" id="224669"/>
    <lineage>
        <taxon>Eukaryota</taxon>
        <taxon>Metazoa</taxon>
        <taxon>Chordata</taxon>
        <taxon>Craniata</taxon>
        <taxon>Vertebrata</taxon>
        <taxon>Euteleostomi</taxon>
        <taxon>Archelosauria</taxon>
        <taxon>Archosauria</taxon>
        <taxon>Dinosauria</taxon>
        <taxon>Saurischia</taxon>
        <taxon>Theropoda</taxon>
        <taxon>Coelurosauria</taxon>
        <taxon>Aves</taxon>
        <taxon>Neognathae</taxon>
        <taxon>Neoaves</taxon>
        <taxon>Telluraves</taxon>
        <taxon>Accipitrimorphae</taxon>
        <taxon>Accipitriformes</taxon>
        <taxon>Accipitridae</taxon>
        <taxon>Accipitrinae</taxon>
        <taxon>Buteo</taxon>
    </lineage>
</organism>
<dbReference type="PANTHER" id="PTHR24025">
    <property type="entry name" value="DESMOGLEIN FAMILY MEMBER"/>
    <property type="match status" value="1"/>
</dbReference>
<keyword evidence="11" id="KW-1185">Reference proteome</keyword>
<evidence type="ECO:0000313" key="10">
    <source>
        <dbReference type="Ensembl" id="ENSBJAP00000021643.1"/>
    </source>
</evidence>
<comment type="subcellular location">
    <subcellularLocation>
        <location evidence="1">Cell membrane</location>
    </subcellularLocation>
</comment>
<dbReference type="GO" id="GO:0005509">
    <property type="term" value="F:calcium ion binding"/>
    <property type="evidence" value="ECO:0007669"/>
    <property type="project" value="InterPro"/>
</dbReference>
<dbReference type="GO" id="GO:0098609">
    <property type="term" value="P:cell-cell adhesion"/>
    <property type="evidence" value="ECO:0007669"/>
    <property type="project" value="TreeGrafter"/>
</dbReference>
<keyword evidence="8" id="KW-0472">Membrane</keyword>
<dbReference type="InterPro" id="IPR027397">
    <property type="entry name" value="Catenin-bd_sf"/>
</dbReference>
<keyword evidence="9" id="KW-0325">Glycoprotein</keyword>
<evidence type="ECO:0000256" key="8">
    <source>
        <dbReference type="ARBA" id="ARBA00023136"/>
    </source>
</evidence>
<evidence type="ECO:0000313" key="11">
    <source>
        <dbReference type="Proteomes" id="UP000694555"/>
    </source>
</evidence>
<dbReference type="PRINTS" id="PR01819">
    <property type="entry name" value="DESMOGLEIN"/>
</dbReference>
<keyword evidence="2" id="KW-1003">Cell membrane</keyword>
<evidence type="ECO:0000256" key="3">
    <source>
        <dbReference type="ARBA" id="ARBA00022692"/>
    </source>
</evidence>
<keyword evidence="3" id="KW-0812">Transmembrane</keyword>
<protein>
    <submittedName>
        <fullName evidence="10">Uncharacterized protein</fullName>
    </submittedName>
</protein>
<dbReference type="GO" id="GO:0005886">
    <property type="term" value="C:plasma membrane"/>
    <property type="evidence" value="ECO:0007669"/>
    <property type="project" value="UniProtKB-SubCell"/>
</dbReference>
<evidence type="ECO:0000256" key="6">
    <source>
        <dbReference type="ARBA" id="ARBA00022889"/>
    </source>
</evidence>
<evidence type="ECO:0000256" key="4">
    <source>
        <dbReference type="ARBA" id="ARBA00022737"/>
    </source>
</evidence>
<sequence length="240" mass="25319">SAGPEDLAVFTPGTGADVSMYTAICASASTNSIHYSQNSVSFAEEDEAQAANDCLLVYSQGESGSPHGSIGCCSFIEGDLDDHFLDDLGDKFKTLAEICIGRNINMKDCSSKNESGLAVNDANSWFLDQQNASSSKQAFASGSQVVTETTFASHSGQHDARPLPTAHAETNFTMTEMSYSAGAPAHSGTVFLDPQFKENVVVTERVLAPASSLQGMFPLRGIRFPLCVCHLLPCGPSSSS</sequence>
<name>A0A8C0BSB0_9AVES</name>
<reference evidence="10" key="2">
    <citation type="submission" date="2025-09" db="UniProtKB">
        <authorList>
            <consortium name="Ensembl"/>
        </authorList>
    </citation>
    <scope>IDENTIFICATION</scope>
</reference>
<keyword evidence="4" id="KW-0677">Repeat</keyword>
<evidence type="ECO:0000256" key="1">
    <source>
        <dbReference type="ARBA" id="ARBA00004236"/>
    </source>
</evidence>
<dbReference type="InterPro" id="IPR009122">
    <property type="entry name" value="Desmosomal_cadherin"/>
</dbReference>
<dbReference type="PRINTS" id="PR01818">
    <property type="entry name" value="DESMOCADHERN"/>
</dbReference>
<dbReference type="GO" id="GO:0030057">
    <property type="term" value="C:desmosome"/>
    <property type="evidence" value="ECO:0007669"/>
    <property type="project" value="TreeGrafter"/>
</dbReference>
<evidence type="ECO:0000256" key="5">
    <source>
        <dbReference type="ARBA" id="ARBA00022837"/>
    </source>
</evidence>
<keyword evidence="7" id="KW-1133">Transmembrane helix</keyword>
<dbReference type="FunFam" id="4.10.900.10:FF:000003">
    <property type="entry name" value="Desmoglein 1"/>
    <property type="match status" value="1"/>
</dbReference>
<evidence type="ECO:0000256" key="9">
    <source>
        <dbReference type="ARBA" id="ARBA00023180"/>
    </source>
</evidence>
<evidence type="ECO:0000256" key="7">
    <source>
        <dbReference type="ARBA" id="ARBA00022989"/>
    </source>
</evidence>
<keyword evidence="6" id="KW-0130">Cell adhesion</keyword>
<dbReference type="Proteomes" id="UP000694555">
    <property type="component" value="Unplaced"/>
</dbReference>
<dbReference type="AlphaFoldDB" id="A0A8C0BSB0"/>
<dbReference type="Gene3D" id="4.10.900.10">
    <property type="entry name" value="TCF3-CBD (Catenin binding domain)"/>
    <property type="match status" value="1"/>
</dbReference>
<reference evidence="10" key="1">
    <citation type="submission" date="2025-08" db="UniProtKB">
        <authorList>
            <consortium name="Ensembl"/>
        </authorList>
    </citation>
    <scope>IDENTIFICATION</scope>
</reference>
<dbReference type="PANTHER" id="PTHR24025:SF1">
    <property type="entry name" value="DESMOGLEIN-2"/>
    <property type="match status" value="1"/>
</dbReference>
<keyword evidence="5" id="KW-0106">Calcium</keyword>
<dbReference type="Ensembl" id="ENSBJAT00000022253.1">
    <property type="protein sequence ID" value="ENSBJAP00000021643.1"/>
    <property type="gene ID" value="ENSBJAG00000014103.1"/>
</dbReference>